<sequence length="347" mass="37873">MILPWHQTLWTRLAAAGERGHHALLLAGPPGGGKRQFAEAVAAARLCDRPGAEGYACGECEACTWRAAGTHPDLFRLVPEADEAADDVSEADKESAKSRQIKVEQIRQLQDSLTRKGHRGDRRVVLVDPAEAMNAVTANGLLKLLEEPPVGVLFLLITRAPDRLLPTIRSRAQRWDFPAPDAAQASAWLAEQGIKDSATWLGFAGGMPVAAEELSSGPLAACRARFVKDITTLPQRDPVELAGTWDTWLRSKDAQAAAFDMPRLADWLLRWYADLAAAASGAPLRYFTDAESALRGLTRGWNAEEALGCYNDGLNLRRVAAHPLNARLLLEDTLLRYCRRLATGRTA</sequence>
<name>A0ABX7M1S9_9RHOO</name>
<dbReference type="InterPro" id="IPR050238">
    <property type="entry name" value="DNA_Rep/Repair_Clamp_Loader"/>
</dbReference>
<gene>
    <name evidence="1" type="primary">holB</name>
    <name evidence="1" type="ORF">JY500_11255</name>
</gene>
<evidence type="ECO:0000313" key="1">
    <source>
        <dbReference type="EMBL" id="QSI75108.1"/>
    </source>
</evidence>
<dbReference type="EMBL" id="CP071060">
    <property type="protein sequence ID" value="QSI75108.1"/>
    <property type="molecule type" value="Genomic_DNA"/>
</dbReference>
<accession>A0ABX7M1S9</accession>
<dbReference type="RefSeq" id="WP_206252382.1">
    <property type="nucleotide sequence ID" value="NZ_CP071060.1"/>
</dbReference>
<dbReference type="Pfam" id="PF13177">
    <property type="entry name" value="DNA_pol3_delta2"/>
    <property type="match status" value="1"/>
</dbReference>
<dbReference type="NCBIfam" id="TIGR00678">
    <property type="entry name" value="holB"/>
    <property type="match status" value="1"/>
</dbReference>
<reference evidence="1 2" key="1">
    <citation type="submission" date="2021-02" db="EMBL/GenBank/DDBJ databases">
        <title>Niveibacterium changnyeongensis HC41.</title>
        <authorList>
            <person name="Kang M."/>
        </authorList>
    </citation>
    <scope>NUCLEOTIDE SEQUENCE [LARGE SCALE GENOMIC DNA]</scope>
    <source>
        <strain evidence="1 2">HC41</strain>
    </source>
</reference>
<dbReference type="PANTHER" id="PTHR11669">
    <property type="entry name" value="REPLICATION FACTOR C / DNA POLYMERASE III GAMMA-TAU SUBUNIT"/>
    <property type="match status" value="1"/>
</dbReference>
<dbReference type="InterPro" id="IPR027417">
    <property type="entry name" value="P-loop_NTPase"/>
</dbReference>
<keyword evidence="1" id="KW-0808">Transferase</keyword>
<dbReference type="SUPFAM" id="SSF52540">
    <property type="entry name" value="P-loop containing nucleoside triphosphate hydrolases"/>
    <property type="match status" value="1"/>
</dbReference>
<dbReference type="Proteomes" id="UP000663570">
    <property type="component" value="Chromosome"/>
</dbReference>
<dbReference type="GO" id="GO:0003887">
    <property type="term" value="F:DNA-directed DNA polymerase activity"/>
    <property type="evidence" value="ECO:0007669"/>
    <property type="project" value="UniProtKB-EC"/>
</dbReference>
<dbReference type="PANTHER" id="PTHR11669:SF8">
    <property type="entry name" value="DNA POLYMERASE III SUBUNIT DELTA"/>
    <property type="match status" value="1"/>
</dbReference>
<organism evidence="1 2">
    <name type="scientific">Niveibacterium microcysteis</name>
    <dbReference type="NCBI Taxonomy" id="2811415"/>
    <lineage>
        <taxon>Bacteria</taxon>
        <taxon>Pseudomonadati</taxon>
        <taxon>Pseudomonadota</taxon>
        <taxon>Betaproteobacteria</taxon>
        <taxon>Rhodocyclales</taxon>
        <taxon>Rhodocyclaceae</taxon>
        <taxon>Niveibacterium</taxon>
    </lineage>
</organism>
<dbReference type="Gene3D" id="3.40.50.300">
    <property type="entry name" value="P-loop containing nucleotide triphosphate hydrolases"/>
    <property type="match status" value="1"/>
</dbReference>
<evidence type="ECO:0000313" key="2">
    <source>
        <dbReference type="Proteomes" id="UP000663570"/>
    </source>
</evidence>
<protein>
    <submittedName>
        <fullName evidence="1">DNA polymerase III subunit delta</fullName>
        <ecNumber evidence="1">2.7.7.7</ecNumber>
    </submittedName>
</protein>
<proteinExistence type="predicted"/>
<keyword evidence="1" id="KW-0548">Nucleotidyltransferase</keyword>
<dbReference type="EC" id="2.7.7.7" evidence="1"/>
<keyword evidence="2" id="KW-1185">Reference proteome</keyword>
<dbReference type="InterPro" id="IPR004622">
    <property type="entry name" value="DNA_pol_HolB"/>
</dbReference>